<protein>
    <submittedName>
        <fullName evidence="2">Uncharacterized protein</fullName>
    </submittedName>
</protein>
<evidence type="ECO:0000313" key="2">
    <source>
        <dbReference type="EMBL" id="KPJ15873.1"/>
    </source>
</evidence>
<feature type="chain" id="PRO_5008265121" evidence="1">
    <location>
        <begin position="17"/>
        <end position="194"/>
    </location>
</feature>
<reference evidence="2 3" key="1">
    <citation type="journal article" date="2015" name="Nat. Commun.">
        <title>Outbred genome sequencing and CRISPR/Cas9 gene editing in butterflies.</title>
        <authorList>
            <person name="Li X."/>
            <person name="Fan D."/>
            <person name="Zhang W."/>
            <person name="Liu G."/>
            <person name="Zhang L."/>
            <person name="Zhao L."/>
            <person name="Fang X."/>
            <person name="Chen L."/>
            <person name="Dong Y."/>
            <person name="Chen Y."/>
            <person name="Ding Y."/>
            <person name="Zhao R."/>
            <person name="Feng M."/>
            <person name="Zhu Y."/>
            <person name="Feng Y."/>
            <person name="Jiang X."/>
            <person name="Zhu D."/>
            <person name="Xiang H."/>
            <person name="Feng X."/>
            <person name="Li S."/>
            <person name="Wang J."/>
            <person name="Zhang G."/>
            <person name="Kronforst M.R."/>
            <person name="Wang W."/>
        </authorList>
    </citation>
    <scope>NUCLEOTIDE SEQUENCE [LARGE SCALE GENOMIC DNA]</scope>
    <source>
        <strain evidence="2">Ya'a_city_454_Pm</strain>
        <tissue evidence="2">Whole body</tissue>
    </source>
</reference>
<dbReference type="InParanoid" id="A0A194RDF6"/>
<keyword evidence="3" id="KW-1185">Reference proteome</keyword>
<accession>A0A194RDF6</accession>
<evidence type="ECO:0000256" key="1">
    <source>
        <dbReference type="SAM" id="SignalP"/>
    </source>
</evidence>
<keyword evidence="1" id="KW-0732">Signal</keyword>
<feature type="signal peptide" evidence="1">
    <location>
        <begin position="1"/>
        <end position="16"/>
    </location>
</feature>
<sequence>MQCFICVIYLVISCKALPYEDREILPLENNATVSLNNSVPSELSKHMDAEPQSNDKIKISALADSPNRAQTNESGNNLESVDKNKVIDEKIMKSQEEPNATTIKPTSSSNDTIFSGINKEYIKYMITGAKETDHLFRPILNEMEDMSQIGDTDRLTIINPTVIVNFRGSIWNKDSDIKLAHKKKDKRKPENKFD</sequence>
<gene>
    <name evidence="2" type="ORF">RR48_09919</name>
</gene>
<organism evidence="2 3">
    <name type="scientific">Papilio machaon</name>
    <name type="common">Old World swallowtail butterfly</name>
    <dbReference type="NCBI Taxonomy" id="76193"/>
    <lineage>
        <taxon>Eukaryota</taxon>
        <taxon>Metazoa</taxon>
        <taxon>Ecdysozoa</taxon>
        <taxon>Arthropoda</taxon>
        <taxon>Hexapoda</taxon>
        <taxon>Insecta</taxon>
        <taxon>Pterygota</taxon>
        <taxon>Neoptera</taxon>
        <taxon>Endopterygota</taxon>
        <taxon>Lepidoptera</taxon>
        <taxon>Glossata</taxon>
        <taxon>Ditrysia</taxon>
        <taxon>Papilionoidea</taxon>
        <taxon>Papilionidae</taxon>
        <taxon>Papilioninae</taxon>
        <taxon>Papilio</taxon>
    </lineage>
</organism>
<dbReference type="EMBL" id="KQ460323">
    <property type="protein sequence ID" value="KPJ15873.1"/>
    <property type="molecule type" value="Genomic_DNA"/>
</dbReference>
<proteinExistence type="predicted"/>
<dbReference type="Proteomes" id="UP000053240">
    <property type="component" value="Unassembled WGS sequence"/>
</dbReference>
<evidence type="ECO:0000313" key="3">
    <source>
        <dbReference type="Proteomes" id="UP000053240"/>
    </source>
</evidence>
<name>A0A194RDF6_PAPMA</name>
<dbReference type="KEGG" id="pmac:106709908"/>
<dbReference type="AlphaFoldDB" id="A0A194RDF6"/>
<dbReference type="OrthoDB" id="6909077at2759"/>